<dbReference type="InterPro" id="IPR050248">
    <property type="entry name" value="Polysacc_deacetylase_ArnD"/>
</dbReference>
<dbReference type="InterPro" id="IPR002509">
    <property type="entry name" value="NODB_dom"/>
</dbReference>
<dbReference type="Pfam" id="PF01522">
    <property type="entry name" value="Polysacc_deac_1"/>
    <property type="match status" value="1"/>
</dbReference>
<protein>
    <submittedName>
        <fullName evidence="3">Polysaccharide deacetylase family protein</fullName>
    </submittedName>
</protein>
<dbReference type="SUPFAM" id="SSF88713">
    <property type="entry name" value="Glycoside hydrolase/deacetylase"/>
    <property type="match status" value="1"/>
</dbReference>
<reference evidence="2" key="3">
    <citation type="submission" date="2020-07" db="EMBL/GenBank/DDBJ databases">
        <authorList>
            <person name="Yang C."/>
        </authorList>
    </citation>
    <scope>NUCLEOTIDE SEQUENCE</scope>
    <source>
        <strain evidence="2">Cx-624</strain>
    </source>
</reference>
<dbReference type="InterPro" id="IPR011330">
    <property type="entry name" value="Glyco_hydro/deAcase_b/a-brl"/>
</dbReference>
<dbReference type="GO" id="GO:0005975">
    <property type="term" value="P:carbohydrate metabolic process"/>
    <property type="evidence" value="ECO:0007669"/>
    <property type="project" value="InterPro"/>
</dbReference>
<evidence type="ECO:0000313" key="2">
    <source>
        <dbReference type="EMBL" id="MBA5247255.1"/>
    </source>
</evidence>
<sequence>MYFVALAVFGLVTFLGVTNMDFNRFLKSHTNNPNVEERIIALTFDDGPSEYTPKLLDLLARHQQKATFFCIGTQIIKYPEIFQSIAAEGHEVGNHTFSHSNATGFLTTFKMKREIIRNDRLMLKKAGIQTDLYRPPFGITNPNIARAISKTGKKCIGWDIRSFDTSISDEKKILNRILPKIKPGSVILLHDTSDKSCSVLEEILLFLERENYRSVTVSELFNFKK</sequence>
<dbReference type="CDD" id="cd10917">
    <property type="entry name" value="CE4_NodB_like_6s_7s"/>
    <property type="match status" value="1"/>
</dbReference>
<evidence type="ECO:0000313" key="4">
    <source>
        <dbReference type="Proteomes" id="UP000515349"/>
    </source>
</evidence>
<dbReference type="Proteomes" id="UP000539710">
    <property type="component" value="Unassembled WGS sequence"/>
</dbReference>
<reference evidence="5" key="2">
    <citation type="submission" date="2020-07" db="EMBL/GenBank/DDBJ databases">
        <title>Flavobacterium sp. xlx-214.</title>
        <authorList>
            <person name="Yang C."/>
        </authorList>
    </citation>
    <scope>NUCLEOTIDE SEQUENCE [LARGE SCALE GENOMIC DNA]</scope>
    <source>
        <strain evidence="5">CX-624</strain>
    </source>
</reference>
<dbReference type="KEGG" id="cbau:H1R16_06690"/>
<dbReference type="EMBL" id="JACEUX010000002">
    <property type="protein sequence ID" value="MBA5247255.1"/>
    <property type="molecule type" value="Genomic_DNA"/>
</dbReference>
<reference evidence="3 4" key="1">
    <citation type="submission" date="2020-07" db="EMBL/GenBank/DDBJ databases">
        <title>Chryseobacterium sp.cx-624.</title>
        <authorList>
            <person name="Yang C."/>
        </authorList>
    </citation>
    <scope>NUCLEOTIDE SEQUENCE [LARGE SCALE GENOMIC DNA]</scope>
    <source>
        <strain evidence="3">Cx-624</strain>
        <strain evidence="4">cx-624</strain>
    </source>
</reference>
<evidence type="ECO:0000313" key="5">
    <source>
        <dbReference type="Proteomes" id="UP000539710"/>
    </source>
</evidence>
<feature type="domain" description="NodB homology" evidence="1">
    <location>
        <begin position="38"/>
        <end position="215"/>
    </location>
</feature>
<dbReference type="Proteomes" id="UP000515349">
    <property type="component" value="Chromosome"/>
</dbReference>
<gene>
    <name evidence="3" type="ORF">H1R16_06690</name>
    <name evidence="2" type="ORF">H2507_08750</name>
</gene>
<accession>A0A7D7RM51</accession>
<dbReference type="PANTHER" id="PTHR10587">
    <property type="entry name" value="GLYCOSYL TRANSFERASE-RELATED"/>
    <property type="match status" value="1"/>
</dbReference>
<proteinExistence type="predicted"/>
<evidence type="ECO:0000259" key="1">
    <source>
        <dbReference type="PROSITE" id="PS51677"/>
    </source>
</evidence>
<evidence type="ECO:0000313" key="3">
    <source>
        <dbReference type="EMBL" id="QMS99592.1"/>
    </source>
</evidence>
<dbReference type="EMBL" id="CP059472">
    <property type="protein sequence ID" value="QMS99592.1"/>
    <property type="molecule type" value="Genomic_DNA"/>
</dbReference>
<keyword evidence="5" id="KW-1185">Reference proteome</keyword>
<dbReference type="GO" id="GO:0016810">
    <property type="term" value="F:hydrolase activity, acting on carbon-nitrogen (but not peptide) bonds"/>
    <property type="evidence" value="ECO:0007669"/>
    <property type="project" value="InterPro"/>
</dbReference>
<dbReference type="Gene3D" id="3.20.20.370">
    <property type="entry name" value="Glycoside hydrolase/deacetylase"/>
    <property type="match status" value="1"/>
</dbReference>
<dbReference type="PROSITE" id="PS51677">
    <property type="entry name" value="NODB"/>
    <property type="match status" value="1"/>
</dbReference>
<name>A0A7D7RM51_9FLAO</name>
<dbReference type="AlphaFoldDB" id="A0A7D7RM51"/>
<organism evidence="3 4">
    <name type="scientific">Marnyiella aurantia</name>
    <dbReference type="NCBI Taxonomy" id="2758037"/>
    <lineage>
        <taxon>Bacteria</taxon>
        <taxon>Pseudomonadati</taxon>
        <taxon>Bacteroidota</taxon>
        <taxon>Flavobacteriia</taxon>
        <taxon>Flavobacteriales</taxon>
        <taxon>Weeksellaceae</taxon>
        <taxon>Marnyiella</taxon>
    </lineage>
</organism>